<keyword evidence="3 6" id="KW-0251">Elongation factor</keyword>
<dbReference type="GO" id="GO:0003746">
    <property type="term" value="F:translation elongation factor activity"/>
    <property type="evidence" value="ECO:0007669"/>
    <property type="project" value="UniProtKB-UniRule"/>
</dbReference>
<dbReference type="InterPro" id="IPR009060">
    <property type="entry name" value="UBA-like_sf"/>
</dbReference>
<keyword evidence="6" id="KW-0963">Cytoplasm</keyword>
<dbReference type="Gene3D" id="1.10.286.20">
    <property type="match status" value="1"/>
</dbReference>
<evidence type="ECO:0000256" key="4">
    <source>
        <dbReference type="ARBA" id="ARBA00022917"/>
    </source>
</evidence>
<dbReference type="InterPro" id="IPR036402">
    <property type="entry name" value="EF-Ts_dimer_sf"/>
</dbReference>
<organism evidence="8 9">
    <name type="scientific">Clostridium muellerianum</name>
    <dbReference type="NCBI Taxonomy" id="2716538"/>
    <lineage>
        <taxon>Bacteria</taxon>
        <taxon>Bacillati</taxon>
        <taxon>Bacillota</taxon>
        <taxon>Clostridia</taxon>
        <taxon>Eubacteriales</taxon>
        <taxon>Clostridiaceae</taxon>
        <taxon>Clostridium</taxon>
    </lineage>
</organism>
<dbReference type="Gene3D" id="3.30.479.20">
    <property type="entry name" value="Elongation factor Ts, dimerisation domain"/>
    <property type="match status" value="2"/>
</dbReference>
<dbReference type="FunFam" id="1.10.8.10:FF:000001">
    <property type="entry name" value="Elongation factor Ts"/>
    <property type="match status" value="1"/>
</dbReference>
<feature type="region of interest" description="Involved in Mg(2+) ion dislocation from EF-Tu" evidence="6">
    <location>
        <begin position="80"/>
        <end position="83"/>
    </location>
</feature>
<evidence type="ECO:0000256" key="6">
    <source>
        <dbReference type="HAMAP-Rule" id="MF_00050"/>
    </source>
</evidence>
<dbReference type="InterPro" id="IPR018101">
    <property type="entry name" value="Transl_elong_Ts_CS"/>
</dbReference>
<evidence type="ECO:0000313" key="9">
    <source>
        <dbReference type="Proteomes" id="UP000537131"/>
    </source>
</evidence>
<dbReference type="Pfam" id="PF00889">
    <property type="entry name" value="EF_TS"/>
    <property type="match status" value="1"/>
</dbReference>
<name>A0A7Y0EM67_9CLOT</name>
<comment type="caution">
    <text evidence="8">The sequence shown here is derived from an EMBL/GenBank/DDBJ whole genome shotgun (WGS) entry which is preliminary data.</text>
</comment>
<dbReference type="Gene3D" id="1.10.8.10">
    <property type="entry name" value="DNA helicase RuvA subunit, C-terminal domain"/>
    <property type="match status" value="1"/>
</dbReference>
<accession>A0A7Y0EM67</accession>
<keyword evidence="9" id="KW-1185">Reference proteome</keyword>
<dbReference type="CDD" id="cd14275">
    <property type="entry name" value="UBA_EF-Ts"/>
    <property type="match status" value="1"/>
</dbReference>
<comment type="similarity">
    <text evidence="1 6">Belongs to the EF-Ts family.</text>
</comment>
<dbReference type="InterPro" id="IPR014039">
    <property type="entry name" value="Transl_elong_EFTs/EF1B_dimer"/>
</dbReference>
<dbReference type="PANTHER" id="PTHR11741">
    <property type="entry name" value="ELONGATION FACTOR TS"/>
    <property type="match status" value="1"/>
</dbReference>
<dbReference type="EMBL" id="JABBNI010000066">
    <property type="protein sequence ID" value="NMM65682.1"/>
    <property type="molecule type" value="Genomic_DNA"/>
</dbReference>
<dbReference type="RefSeq" id="WP_169300276.1">
    <property type="nucleotide sequence ID" value="NZ_JABBNI010000066.1"/>
</dbReference>
<keyword evidence="4 6" id="KW-0648">Protein biosynthesis</keyword>
<reference evidence="8 9" key="2">
    <citation type="submission" date="2020-06" db="EMBL/GenBank/DDBJ databases">
        <title>Complete Genome Sequence of Clostridium muelleri sp. nov. P21T, an Acid-Alcohol Producing Acetogen Isolated from Old Hay.</title>
        <authorList>
            <person name="Duncan K.E."/>
            <person name="Tanner R.S."/>
        </authorList>
    </citation>
    <scope>NUCLEOTIDE SEQUENCE [LARGE SCALE GENOMIC DNA]</scope>
    <source>
        <strain evidence="8 9">P21</strain>
    </source>
</reference>
<proteinExistence type="inferred from homology"/>
<evidence type="ECO:0000256" key="5">
    <source>
        <dbReference type="ARBA" id="ARBA00025453"/>
    </source>
</evidence>
<dbReference type="GO" id="GO:0005737">
    <property type="term" value="C:cytoplasm"/>
    <property type="evidence" value="ECO:0007669"/>
    <property type="project" value="UniProtKB-SubCell"/>
</dbReference>
<evidence type="ECO:0000256" key="3">
    <source>
        <dbReference type="ARBA" id="ARBA00022768"/>
    </source>
</evidence>
<dbReference type="PROSITE" id="PS01126">
    <property type="entry name" value="EF_TS_1"/>
    <property type="match status" value="1"/>
</dbReference>
<gene>
    <name evidence="6" type="primary">tsf</name>
    <name evidence="8" type="ORF">HBE96_24190</name>
</gene>
<feature type="domain" description="Translation elongation factor EFTs/EF1B dimerisation" evidence="7">
    <location>
        <begin position="71"/>
        <end position="286"/>
    </location>
</feature>
<dbReference type="InterPro" id="IPR001816">
    <property type="entry name" value="Transl_elong_EFTs/EF1B"/>
</dbReference>
<sequence>MITAQMVKELRERTGAGMMDCKKALNESNGDTEKAVEILREKGLAAAAKKAGRIAAEGIVKTYVSEDGKLASIVEVNCETDFVSINDAFVEFAGNVAKQAASTDAATIEDFLEEKYIANEEKTVQGAVTDLIAKLGENMAARRFKKLSVQNGVIESYIHGGGRIGVLVKLECEKDSEILKEVAKDVAMQVAATNPLFLNKDSVDNESLEKEKEIYRVQALNEGKPEKIVEKMVMGRIQKYYKENCLVEQVWVKDSDLTIQKYLAAKSKEVGAPITIGDFVRFEKGEGIEKKEENFAEEVQKQIQGK</sequence>
<dbReference type="SUPFAM" id="SSF54713">
    <property type="entry name" value="Elongation factor Ts (EF-Ts), dimerisation domain"/>
    <property type="match status" value="2"/>
</dbReference>
<dbReference type="HAMAP" id="MF_00050">
    <property type="entry name" value="EF_Ts"/>
    <property type="match status" value="1"/>
</dbReference>
<evidence type="ECO:0000256" key="2">
    <source>
        <dbReference type="ARBA" id="ARBA00016956"/>
    </source>
</evidence>
<evidence type="ECO:0000259" key="7">
    <source>
        <dbReference type="Pfam" id="PF00889"/>
    </source>
</evidence>
<dbReference type="FunFam" id="1.10.286.20:FF:000001">
    <property type="entry name" value="Elongation factor Ts"/>
    <property type="match status" value="1"/>
</dbReference>
<dbReference type="SUPFAM" id="SSF46934">
    <property type="entry name" value="UBA-like"/>
    <property type="match status" value="1"/>
</dbReference>
<evidence type="ECO:0000313" key="8">
    <source>
        <dbReference type="EMBL" id="NMM65682.1"/>
    </source>
</evidence>
<comment type="subcellular location">
    <subcellularLocation>
        <location evidence="6">Cytoplasm</location>
    </subcellularLocation>
</comment>
<dbReference type="NCBIfam" id="TIGR00116">
    <property type="entry name" value="tsf"/>
    <property type="match status" value="1"/>
</dbReference>
<protein>
    <recommendedName>
        <fullName evidence="2 6">Elongation factor Ts</fullName>
        <shortName evidence="6">EF-Ts</shortName>
    </recommendedName>
</protein>
<dbReference type="PANTHER" id="PTHR11741:SF0">
    <property type="entry name" value="ELONGATION FACTOR TS, MITOCHONDRIAL"/>
    <property type="match status" value="1"/>
</dbReference>
<dbReference type="AlphaFoldDB" id="A0A7Y0EM67"/>
<reference evidence="8 9" key="1">
    <citation type="submission" date="2020-04" db="EMBL/GenBank/DDBJ databases">
        <authorList>
            <person name="Doyle D.A."/>
        </authorList>
    </citation>
    <scope>NUCLEOTIDE SEQUENCE [LARGE SCALE GENOMIC DNA]</scope>
    <source>
        <strain evidence="8 9">P21</strain>
    </source>
</reference>
<comment type="function">
    <text evidence="5 6">Associates with the EF-Tu.GDP complex and induces the exchange of GDP to GTP. It remains bound to the aminoacyl-tRNA.EF-Tu.GTP complex up to the GTP hydrolysis stage on the ribosome.</text>
</comment>
<evidence type="ECO:0000256" key="1">
    <source>
        <dbReference type="ARBA" id="ARBA00005532"/>
    </source>
</evidence>
<dbReference type="Proteomes" id="UP000537131">
    <property type="component" value="Unassembled WGS sequence"/>
</dbReference>